<proteinExistence type="predicted"/>
<feature type="transmembrane region" description="Helical" evidence="1">
    <location>
        <begin position="48"/>
        <end position="66"/>
    </location>
</feature>
<evidence type="ECO:0008006" key="4">
    <source>
        <dbReference type="Google" id="ProtNLM"/>
    </source>
</evidence>
<keyword evidence="3" id="KW-1185">Reference proteome</keyword>
<evidence type="ECO:0000313" key="3">
    <source>
        <dbReference type="Proteomes" id="UP000637578"/>
    </source>
</evidence>
<dbReference type="AlphaFoldDB" id="A0A8J3FWJ1"/>
<comment type="caution">
    <text evidence="2">The sequence shown here is derived from an EMBL/GenBank/DDBJ whole genome shotgun (WGS) entry which is preliminary data.</text>
</comment>
<reference evidence="2" key="1">
    <citation type="journal article" date="2014" name="Int. J. Syst. Evol. Microbiol.">
        <title>Complete genome sequence of Corynebacterium casei LMG S-19264T (=DSM 44701T), isolated from a smear-ripened cheese.</title>
        <authorList>
            <consortium name="US DOE Joint Genome Institute (JGI-PGF)"/>
            <person name="Walter F."/>
            <person name="Albersmeier A."/>
            <person name="Kalinowski J."/>
            <person name="Ruckert C."/>
        </authorList>
    </citation>
    <scope>NUCLEOTIDE SEQUENCE</scope>
    <source>
        <strain evidence="2">CGMCC 4.5737</strain>
    </source>
</reference>
<keyword evidence="1" id="KW-1133">Transmembrane helix</keyword>
<evidence type="ECO:0000256" key="1">
    <source>
        <dbReference type="SAM" id="Phobius"/>
    </source>
</evidence>
<dbReference type="InterPro" id="IPR021401">
    <property type="entry name" value="DUF3040"/>
</dbReference>
<gene>
    <name evidence="2" type="ORF">GCM10012275_34160</name>
</gene>
<dbReference type="Pfam" id="PF11239">
    <property type="entry name" value="DUF3040"/>
    <property type="match status" value="1"/>
</dbReference>
<accession>A0A8J3FWJ1</accession>
<reference evidence="2" key="2">
    <citation type="submission" date="2020-09" db="EMBL/GenBank/DDBJ databases">
        <authorList>
            <person name="Sun Q."/>
            <person name="Zhou Y."/>
        </authorList>
    </citation>
    <scope>NUCLEOTIDE SEQUENCE</scope>
    <source>
        <strain evidence="2">CGMCC 4.5737</strain>
    </source>
</reference>
<feature type="transmembrane region" description="Helical" evidence="1">
    <location>
        <begin position="72"/>
        <end position="91"/>
    </location>
</feature>
<evidence type="ECO:0000313" key="2">
    <source>
        <dbReference type="EMBL" id="GGM60184.1"/>
    </source>
</evidence>
<organism evidence="2 3">
    <name type="scientific">Longimycelium tulufanense</name>
    <dbReference type="NCBI Taxonomy" id="907463"/>
    <lineage>
        <taxon>Bacteria</taxon>
        <taxon>Bacillati</taxon>
        <taxon>Actinomycetota</taxon>
        <taxon>Actinomycetes</taxon>
        <taxon>Pseudonocardiales</taxon>
        <taxon>Pseudonocardiaceae</taxon>
        <taxon>Longimycelium</taxon>
    </lineage>
</organism>
<sequence length="99" mass="10935">MARFGMLSRYEKHQLEQIERWLQEDDPELARDLREGLPGFGWRLGRRLSWTFLVMAVLSFFLGIMVSNGAAVLFGMIGVGAAVGLLGFLGGRLGPPPVS</sequence>
<dbReference type="Proteomes" id="UP000637578">
    <property type="component" value="Unassembled WGS sequence"/>
</dbReference>
<keyword evidence="1" id="KW-0812">Transmembrane</keyword>
<protein>
    <recommendedName>
        <fullName evidence="4">DUF3040 domain-containing protein</fullName>
    </recommendedName>
</protein>
<dbReference type="EMBL" id="BMMK01000015">
    <property type="protein sequence ID" value="GGM60184.1"/>
    <property type="molecule type" value="Genomic_DNA"/>
</dbReference>
<name>A0A8J3FWJ1_9PSEU</name>
<keyword evidence="1" id="KW-0472">Membrane</keyword>